<dbReference type="InterPro" id="IPR010982">
    <property type="entry name" value="Lambda_DNA-bd_dom_sf"/>
</dbReference>
<reference evidence="2 3" key="1">
    <citation type="submission" date="2018-01" db="EMBL/GenBank/DDBJ databases">
        <title>Species boundaries and ecological features among Paraburkholderia terrae DSMZ17804T, P. hospita DSMZ17164T and P. caribensis DSMZ13236T.</title>
        <authorList>
            <person name="Pratama A.A."/>
        </authorList>
    </citation>
    <scope>NUCLEOTIDE SEQUENCE [LARGE SCALE GENOMIC DNA]</scope>
    <source>
        <strain evidence="2 3">DSM 17164</strain>
    </source>
</reference>
<sequence>MSHPFLIKEIALQAGLGMATVDRLLNGRAHVREHTPRRIRQAIGEREEQQLTIATSGRKLVVDVVVEAPRRFVDEIRDALEDAAPDLHRPRFLMQETMTTPENIPHDVIARFAARP</sequence>
<dbReference type="EMBL" id="CP026105">
    <property type="protein sequence ID" value="AUT69823.1"/>
    <property type="molecule type" value="Genomic_DNA"/>
</dbReference>
<name>A0AAN1J9H1_9BURK</name>
<dbReference type="GO" id="GO:0003677">
    <property type="term" value="F:DNA binding"/>
    <property type="evidence" value="ECO:0007669"/>
    <property type="project" value="InterPro"/>
</dbReference>
<dbReference type="AlphaFoldDB" id="A0AAN1J9H1"/>
<dbReference type="KEGG" id="phs:C2L64_17160"/>
<dbReference type="GeneID" id="55530054"/>
<organism evidence="2 3">
    <name type="scientific">Paraburkholderia hospita</name>
    <dbReference type="NCBI Taxonomy" id="169430"/>
    <lineage>
        <taxon>Bacteria</taxon>
        <taxon>Pseudomonadati</taxon>
        <taxon>Pseudomonadota</taxon>
        <taxon>Betaproteobacteria</taxon>
        <taxon>Burkholderiales</taxon>
        <taxon>Burkholderiaceae</taxon>
        <taxon>Paraburkholderia</taxon>
    </lineage>
</organism>
<dbReference type="InterPro" id="IPR000843">
    <property type="entry name" value="HTH_LacI"/>
</dbReference>
<gene>
    <name evidence="2" type="ORF">C2L64_17160</name>
</gene>
<proteinExistence type="predicted"/>
<accession>A0AAN1J9H1</accession>
<dbReference type="GO" id="GO:0006355">
    <property type="term" value="P:regulation of DNA-templated transcription"/>
    <property type="evidence" value="ECO:0007669"/>
    <property type="project" value="InterPro"/>
</dbReference>
<evidence type="ECO:0000313" key="3">
    <source>
        <dbReference type="Proteomes" id="UP000236649"/>
    </source>
</evidence>
<dbReference type="Pfam" id="PF00356">
    <property type="entry name" value="LacI"/>
    <property type="match status" value="1"/>
</dbReference>
<protein>
    <submittedName>
        <fullName evidence="2">LacI family transcriptional regulator</fullName>
    </submittedName>
</protein>
<dbReference type="CDD" id="cd01392">
    <property type="entry name" value="HTH_LacI"/>
    <property type="match status" value="1"/>
</dbReference>
<dbReference type="Proteomes" id="UP000236649">
    <property type="component" value="Chromosome 1"/>
</dbReference>
<dbReference type="Gene3D" id="1.10.260.40">
    <property type="entry name" value="lambda repressor-like DNA-binding domains"/>
    <property type="match status" value="1"/>
</dbReference>
<evidence type="ECO:0000259" key="1">
    <source>
        <dbReference type="Pfam" id="PF00356"/>
    </source>
</evidence>
<dbReference type="SUPFAM" id="SSF47413">
    <property type="entry name" value="lambda repressor-like DNA-binding domains"/>
    <property type="match status" value="1"/>
</dbReference>
<feature type="domain" description="HTH lacI-type" evidence="1">
    <location>
        <begin position="7"/>
        <end position="45"/>
    </location>
</feature>
<evidence type="ECO:0000313" key="2">
    <source>
        <dbReference type="EMBL" id="AUT69823.1"/>
    </source>
</evidence>
<dbReference type="RefSeq" id="WP_090838250.1">
    <property type="nucleotide sequence ID" value="NZ_CADFGJ010000056.1"/>
</dbReference>